<dbReference type="Proteomes" id="UP000308760">
    <property type="component" value="Unassembled WGS sequence"/>
</dbReference>
<sequence>MDRRKSGKGLVQQGTSTFTVVDAAGNALTLLAVAEIGTRRVKFHDFNRITGTPCVVADLAKSATEVALAGSGDYEARLAPLALFLAGYALGMYQAYEPLTP</sequence>
<proteinExistence type="predicted"/>
<evidence type="ECO:0000313" key="2">
    <source>
        <dbReference type="Proteomes" id="UP000308760"/>
    </source>
</evidence>
<dbReference type="RefSeq" id="WP_136536855.1">
    <property type="nucleotide sequence ID" value="NZ_STGY01000073.1"/>
</dbReference>
<dbReference type="AlphaFoldDB" id="A0A4S8PVZ4"/>
<accession>A0A4S8PVZ4</accession>
<reference evidence="2" key="1">
    <citation type="submission" date="2019-04" db="EMBL/GenBank/DDBJ databases">
        <title>Nocardioides xinjiangensis sp. nov.</title>
        <authorList>
            <person name="Liu S."/>
        </authorList>
    </citation>
    <scope>NUCLEOTIDE SEQUENCE [LARGE SCALE GENOMIC DNA]</scope>
    <source>
        <strain evidence="2">18</strain>
    </source>
</reference>
<name>A0A4S8PVZ4_9ACTN</name>
<organism evidence="1 2">
    <name type="scientific">Glycomyces buryatensis</name>
    <dbReference type="NCBI Taxonomy" id="2570927"/>
    <lineage>
        <taxon>Bacteria</taxon>
        <taxon>Bacillati</taxon>
        <taxon>Actinomycetota</taxon>
        <taxon>Actinomycetes</taxon>
        <taxon>Glycomycetales</taxon>
        <taxon>Glycomycetaceae</taxon>
        <taxon>Glycomyces</taxon>
    </lineage>
</organism>
<gene>
    <name evidence="1" type="ORF">FAB82_22750</name>
</gene>
<keyword evidence="2" id="KW-1185">Reference proteome</keyword>
<protein>
    <submittedName>
        <fullName evidence="1">Uncharacterized protein</fullName>
    </submittedName>
</protein>
<comment type="caution">
    <text evidence="1">The sequence shown here is derived from an EMBL/GenBank/DDBJ whole genome shotgun (WGS) entry which is preliminary data.</text>
</comment>
<reference evidence="1 2" key="2">
    <citation type="submission" date="2019-05" db="EMBL/GenBank/DDBJ databases">
        <title>Glycomyces buryatensis sp. nov.</title>
        <authorList>
            <person name="Nikitina E."/>
        </authorList>
    </citation>
    <scope>NUCLEOTIDE SEQUENCE [LARGE SCALE GENOMIC DNA]</scope>
    <source>
        <strain evidence="1 2">18</strain>
    </source>
</reference>
<evidence type="ECO:0000313" key="1">
    <source>
        <dbReference type="EMBL" id="THV35698.1"/>
    </source>
</evidence>
<dbReference type="EMBL" id="STGY01000073">
    <property type="protein sequence ID" value="THV35698.1"/>
    <property type="molecule type" value="Genomic_DNA"/>
</dbReference>